<dbReference type="Gene3D" id="3.30.50.10">
    <property type="entry name" value="Erythroid Transcription Factor GATA-1, subunit A"/>
    <property type="match status" value="1"/>
</dbReference>
<keyword evidence="1" id="KW-0863">Zinc-finger</keyword>
<evidence type="ECO:0000256" key="2">
    <source>
        <dbReference type="SAM" id="MobiDB-lite"/>
    </source>
</evidence>
<dbReference type="Pfam" id="PF00320">
    <property type="entry name" value="GATA"/>
    <property type="match status" value="1"/>
</dbReference>
<proteinExistence type="predicted"/>
<keyword evidence="5" id="KW-1185">Reference proteome</keyword>
<dbReference type="InterPro" id="IPR013088">
    <property type="entry name" value="Znf_NHR/GATA"/>
</dbReference>
<dbReference type="GO" id="GO:0006355">
    <property type="term" value="P:regulation of DNA-templated transcription"/>
    <property type="evidence" value="ECO:0007669"/>
    <property type="project" value="InterPro"/>
</dbReference>
<dbReference type="AlphaFoldDB" id="A0A137P8C6"/>
<reference evidence="4 5" key="1">
    <citation type="journal article" date="2015" name="Genome Biol. Evol.">
        <title>Phylogenomic analyses indicate that early fungi evolved digesting cell walls of algal ancestors of land plants.</title>
        <authorList>
            <person name="Chang Y."/>
            <person name="Wang S."/>
            <person name="Sekimoto S."/>
            <person name="Aerts A.L."/>
            <person name="Choi C."/>
            <person name="Clum A."/>
            <person name="LaButti K.M."/>
            <person name="Lindquist E.A."/>
            <person name="Yee Ngan C."/>
            <person name="Ohm R.A."/>
            <person name="Salamov A.A."/>
            <person name="Grigoriev I.V."/>
            <person name="Spatafora J.W."/>
            <person name="Berbee M.L."/>
        </authorList>
    </citation>
    <scope>NUCLEOTIDE SEQUENCE [LARGE SCALE GENOMIC DNA]</scope>
    <source>
        <strain evidence="4 5">NRRL 28638</strain>
    </source>
</reference>
<dbReference type="PANTHER" id="PTHR46125:SF27">
    <property type="entry name" value="GATA TRANSCRIPTION FACTOR 28"/>
    <property type="match status" value="1"/>
</dbReference>
<organism evidence="4 5">
    <name type="scientific">Conidiobolus coronatus (strain ATCC 28846 / CBS 209.66 / NRRL 28638)</name>
    <name type="common">Delacroixia coronata</name>
    <dbReference type="NCBI Taxonomy" id="796925"/>
    <lineage>
        <taxon>Eukaryota</taxon>
        <taxon>Fungi</taxon>
        <taxon>Fungi incertae sedis</taxon>
        <taxon>Zoopagomycota</taxon>
        <taxon>Entomophthoromycotina</taxon>
        <taxon>Entomophthoromycetes</taxon>
        <taxon>Entomophthorales</taxon>
        <taxon>Ancylistaceae</taxon>
        <taxon>Conidiobolus</taxon>
    </lineage>
</organism>
<evidence type="ECO:0000256" key="1">
    <source>
        <dbReference type="PROSITE-ProRule" id="PRU00094"/>
    </source>
</evidence>
<dbReference type="STRING" id="796925.A0A137P8C6"/>
<dbReference type="OrthoDB" id="2162994at2759"/>
<dbReference type="GO" id="GO:0043565">
    <property type="term" value="F:sequence-specific DNA binding"/>
    <property type="evidence" value="ECO:0007669"/>
    <property type="project" value="InterPro"/>
</dbReference>
<feature type="compositionally biased region" description="Polar residues" evidence="2">
    <location>
        <begin position="295"/>
        <end position="306"/>
    </location>
</feature>
<feature type="domain" description="GATA-type" evidence="3">
    <location>
        <begin position="163"/>
        <end position="199"/>
    </location>
</feature>
<dbReference type="CDD" id="cd00202">
    <property type="entry name" value="ZnF_GATA"/>
    <property type="match status" value="1"/>
</dbReference>
<dbReference type="PROSITE" id="PS50114">
    <property type="entry name" value="GATA_ZN_FINGER_2"/>
    <property type="match status" value="1"/>
</dbReference>
<evidence type="ECO:0000259" key="3">
    <source>
        <dbReference type="PROSITE" id="PS50114"/>
    </source>
</evidence>
<protein>
    <recommendedName>
        <fullName evidence="3">GATA-type domain-containing protein</fullName>
    </recommendedName>
</protein>
<dbReference type="PANTHER" id="PTHR46125">
    <property type="entry name" value="GATA TRANSCRIPTION FACTOR 28"/>
    <property type="match status" value="1"/>
</dbReference>
<dbReference type="InterPro" id="IPR000679">
    <property type="entry name" value="Znf_GATA"/>
</dbReference>
<dbReference type="EMBL" id="KQ964481">
    <property type="protein sequence ID" value="KXN71181.1"/>
    <property type="molecule type" value="Genomic_DNA"/>
</dbReference>
<dbReference type="Proteomes" id="UP000070444">
    <property type="component" value="Unassembled WGS sequence"/>
</dbReference>
<dbReference type="SUPFAM" id="SSF57716">
    <property type="entry name" value="Glucocorticoid receptor-like (DNA-binding domain)"/>
    <property type="match status" value="1"/>
</dbReference>
<dbReference type="SMART" id="SM00401">
    <property type="entry name" value="ZnF_GATA"/>
    <property type="match status" value="1"/>
</dbReference>
<feature type="compositionally biased region" description="Polar residues" evidence="2">
    <location>
        <begin position="233"/>
        <end position="262"/>
    </location>
</feature>
<gene>
    <name evidence="4" type="ORF">CONCODRAFT_78476</name>
</gene>
<name>A0A137P8C6_CONC2</name>
<accession>A0A137P8C6</accession>
<dbReference type="InterPro" id="IPR045280">
    <property type="entry name" value="TIFY-like"/>
</dbReference>
<feature type="region of interest" description="Disordered" evidence="2">
    <location>
        <begin position="215"/>
        <end position="306"/>
    </location>
</feature>
<keyword evidence="1" id="KW-0862">Zinc</keyword>
<sequence>MENLYLFPKDCVLERINFRSPYQITVIITRTKEKNSVDSDDDCRSTQFTLHLSNVNSDLSANLISHTNNLKLDTNFYNKTSALSCGWPTNFLTAKLPLKLSKILKKTDWTIVSNNNDLSSSKPLKRHFSSFDSNMDRISKPLYEYNSQPATSSNSFQNHKSNTTGQKICFHCHCKSTPMWRRGPSGPGTLCNACGVKWKNGKILKEFPLDGKDPSATLASALPQQKSPHKSNHSANLEYSTSNHSDNSNSPDFRPNSGSSNTKTDDDCSGAARTIQTPIKKRKFIQKSNELIKEQSGSTLETLPES</sequence>
<evidence type="ECO:0000313" key="4">
    <source>
        <dbReference type="EMBL" id="KXN71181.1"/>
    </source>
</evidence>
<keyword evidence="1" id="KW-0479">Metal-binding</keyword>
<dbReference type="GO" id="GO:0008270">
    <property type="term" value="F:zinc ion binding"/>
    <property type="evidence" value="ECO:0007669"/>
    <property type="project" value="UniProtKB-KW"/>
</dbReference>
<evidence type="ECO:0000313" key="5">
    <source>
        <dbReference type="Proteomes" id="UP000070444"/>
    </source>
</evidence>
<dbReference type="PROSITE" id="PS00344">
    <property type="entry name" value="GATA_ZN_FINGER_1"/>
    <property type="match status" value="1"/>
</dbReference>